<dbReference type="EMBL" id="JAHSPG010000001">
    <property type="protein sequence ID" value="MBV4355910.1"/>
    <property type="molecule type" value="Genomic_DNA"/>
</dbReference>
<keyword evidence="1" id="KW-0812">Transmembrane</keyword>
<dbReference type="NCBIfam" id="TIGR04056">
    <property type="entry name" value="OMP_RagA_SusC"/>
    <property type="match status" value="1"/>
</dbReference>
<proteinExistence type="inferred from homology"/>
<dbReference type="InterPro" id="IPR023997">
    <property type="entry name" value="TonB-dep_OMP_SusC/RagA_CS"/>
</dbReference>
<comment type="similarity">
    <text evidence="1">Belongs to the TonB-dependent receptor family.</text>
</comment>
<comment type="subcellular location">
    <subcellularLocation>
        <location evidence="1">Cell outer membrane</location>
        <topology evidence="1">Multi-pass membrane protein</topology>
    </subcellularLocation>
</comment>
<comment type="caution">
    <text evidence="3">The sequence shown here is derived from an EMBL/GenBank/DDBJ whole genome shotgun (WGS) entry which is preliminary data.</text>
</comment>
<keyword evidence="1" id="KW-1134">Transmembrane beta strand</keyword>
<dbReference type="PROSITE" id="PS52016">
    <property type="entry name" value="TONB_DEPENDENT_REC_3"/>
    <property type="match status" value="1"/>
</dbReference>
<dbReference type="NCBIfam" id="TIGR04057">
    <property type="entry name" value="SusC_RagA_signa"/>
    <property type="match status" value="1"/>
</dbReference>
<name>A0A9E2S8H1_9BACT</name>
<dbReference type="InterPro" id="IPR012910">
    <property type="entry name" value="Plug_dom"/>
</dbReference>
<evidence type="ECO:0000259" key="2">
    <source>
        <dbReference type="Pfam" id="PF07715"/>
    </source>
</evidence>
<evidence type="ECO:0000313" key="3">
    <source>
        <dbReference type="EMBL" id="MBV4355910.1"/>
    </source>
</evidence>
<keyword evidence="1" id="KW-0998">Cell outer membrane</keyword>
<keyword evidence="1" id="KW-0472">Membrane</keyword>
<protein>
    <submittedName>
        <fullName evidence="3">TonB-dependent receptor</fullName>
    </submittedName>
</protein>
<dbReference type="InterPro" id="IPR039426">
    <property type="entry name" value="TonB-dep_rcpt-like"/>
</dbReference>
<organism evidence="3 4">
    <name type="scientific">Pinibacter aurantiacus</name>
    <dbReference type="NCBI Taxonomy" id="2851599"/>
    <lineage>
        <taxon>Bacteria</taxon>
        <taxon>Pseudomonadati</taxon>
        <taxon>Bacteroidota</taxon>
        <taxon>Chitinophagia</taxon>
        <taxon>Chitinophagales</taxon>
        <taxon>Chitinophagaceae</taxon>
        <taxon>Pinibacter</taxon>
    </lineage>
</organism>
<evidence type="ECO:0000313" key="4">
    <source>
        <dbReference type="Proteomes" id="UP000812270"/>
    </source>
</evidence>
<dbReference type="Proteomes" id="UP000812270">
    <property type="component" value="Unassembled WGS sequence"/>
</dbReference>
<keyword evidence="1" id="KW-0813">Transport</keyword>
<dbReference type="RefSeq" id="WP_217789455.1">
    <property type="nucleotide sequence ID" value="NZ_JAHSPG010000001.1"/>
</dbReference>
<dbReference type="AlphaFoldDB" id="A0A9E2S8H1"/>
<keyword evidence="3" id="KW-0675">Receptor</keyword>
<feature type="domain" description="TonB-dependent receptor plug" evidence="2">
    <location>
        <begin position="141"/>
        <end position="239"/>
    </location>
</feature>
<evidence type="ECO:0000256" key="1">
    <source>
        <dbReference type="PROSITE-ProRule" id="PRU01360"/>
    </source>
</evidence>
<dbReference type="Pfam" id="PF13715">
    <property type="entry name" value="CarbopepD_reg_2"/>
    <property type="match status" value="1"/>
</dbReference>
<accession>A0A9E2S8H1</accession>
<dbReference type="GO" id="GO:0009279">
    <property type="term" value="C:cell outer membrane"/>
    <property type="evidence" value="ECO:0007669"/>
    <property type="project" value="UniProtKB-SubCell"/>
</dbReference>
<reference evidence="3" key="1">
    <citation type="submission" date="2021-06" db="EMBL/GenBank/DDBJ databases">
        <authorList>
            <person name="Huq M.A."/>
        </authorList>
    </citation>
    <scope>NUCLEOTIDE SEQUENCE</scope>
    <source>
        <strain evidence="3">MAH-26</strain>
    </source>
</reference>
<dbReference type="Pfam" id="PF07715">
    <property type="entry name" value="Plug"/>
    <property type="match status" value="1"/>
</dbReference>
<sequence length="1061" mass="117732">MKRHCFTGQLTLYKTPKTKTLLPLLLLISLTLLLFTPAHSQNTQTKKTIRGQVLDSLNNKPIEGVSVTVEGSNKGVATDKQGRFTIESQSDSNNIVFSYVGYEDVRMRAGQNGNVTVRLQTSSSNLNQVVVIGYGTQKRATLTGAVAVVTGGQLVKTKNENLVNSLAGKVPGLRVVQKSGEPGAFNTSFDIRGFGNPLVIIDGIPRDNITRLDPYEIEDISVVKDATAAVYGFRGANGVILITTKNGKRGKSQITYSGSYGAQKYLGFPDLVNAVDFMKLTNEHVGHNVDAPGVVRYSDAEIAAYENGTKTSTDWFNPVIKKYTPQYQNNISAAGGNDRMNYFISIGNLYQNGIWKTNDLNYKKYNFRSNVSAKISNSLTAEMRLSGISDTRNAPYTDSWAIIRGMWRELPLDPLYANNNPAYPYKSTDVANPLVTTNSDLSGYKINKGTWLQGSVSLAWDMPFLTGLQLKGLFSYDYNGNEYKEYRKTYYVYTYDAATNTYPATAANSPTSLQRNFGKNTQSLTQLQLSYNHTFRAEHNVSLLALYEESDRYSDNFNSSRQGGLLDALDELFAGGGVNQVGYMDVNGLTHYANKALVGRADYNYLQKYLLGFSFRYDGSSLFAPGHQWDFFPVLSGGWRMSEEDFFKNTRALSFINNLKLRATYGKTGQTDFAAYQFVSGYNYPSGGAGFNGNWVSGLAPKGANPNLTWGTAKTLNIGADVDMWKGLLGLQFDAFSRKREGLPATRTLTLPGTVGTNLPQENLNSDQTAGFEFVVNHRNRLGQVNYNVSANIAYTRTKWKYVERAQAGNSYDNWLNNLNGRYNDIQWGLGYTGQVQDYGQIYGSNINYGGGNRGLLPGDFLYEDWNHDGIIDGNDNHPLAGSRLPNINDVTTNVTPQITYGGSINVEYKGVDFNVLIQGAGRYNVQYIEALKEPGALGGNILSQFNDRWHPVDPKADPYDPHTQWVSGYYAYTGTVAADNTERSIQNAAYVRIKSLELGYTLPVRWTKKVGISNCRFYVNGYNVATFTKLKFLDPEHPADLYGYMYPLTKTYNAGLNLTF</sequence>
<gene>
    <name evidence="3" type="ORF">KTO63_02040</name>
</gene>
<keyword evidence="4" id="KW-1185">Reference proteome</keyword>
<dbReference type="InterPro" id="IPR023996">
    <property type="entry name" value="TonB-dep_OMP_SusC/RagA"/>
</dbReference>